<name>A0A1D2VCN5_9ASCO</name>
<evidence type="ECO:0000313" key="2">
    <source>
        <dbReference type="Proteomes" id="UP000095038"/>
    </source>
</evidence>
<sequence length="272" mass="32179">MVFEHMCNYIVKPNVIEILKSKKFVMTTKKEKIKIGYFFAKNKHLLVENLAAVDVELFSMVNNKIVYNSQATNQINDIHNNEVNNIENAVGTTDLSVLKEELPKVEMIKNNFKPFLSSDHQSNFLGYVEIFYSSQSLQNLIIDFHKENPIFQLQNILEEYFDIYENITENYFRFSPEERYLVYKILGGFGWIEFFYLYLPIEKLLEINSVMTLAEFKKAINQLFKHISEYEIQKIMKMNKKVKFFYEKSLMVSSHKNALAFLKYIALIPTNF</sequence>
<dbReference type="InParanoid" id="A0A1D2VCN5"/>
<dbReference type="AlphaFoldDB" id="A0A1D2VCN5"/>
<dbReference type="GeneID" id="30968846"/>
<accession>A0A1D2VCN5</accession>
<reference evidence="2" key="1">
    <citation type="submission" date="2016-05" db="EMBL/GenBank/DDBJ databases">
        <title>Comparative genomics of biotechnologically important yeasts.</title>
        <authorList>
            <consortium name="DOE Joint Genome Institute"/>
            <person name="Riley R."/>
            <person name="Haridas S."/>
            <person name="Wolfe K.H."/>
            <person name="Lopes M.R."/>
            <person name="Hittinger C.T."/>
            <person name="Goker M."/>
            <person name="Salamov A."/>
            <person name="Wisecaver J."/>
            <person name="Long T.M."/>
            <person name="Aerts A.L."/>
            <person name="Barry K."/>
            <person name="Choi C."/>
            <person name="Clum A."/>
            <person name="Coughlan A.Y."/>
            <person name="Deshpande S."/>
            <person name="Douglass A.P."/>
            <person name="Hanson S.J."/>
            <person name="Klenk H.-P."/>
            <person name="Labutti K."/>
            <person name="Lapidus A."/>
            <person name="Lindquist E."/>
            <person name="Lipzen A."/>
            <person name="Meier-Kolthoff J.P."/>
            <person name="Ohm R.A."/>
            <person name="Otillar R.P."/>
            <person name="Pangilinan J."/>
            <person name="Peng Y."/>
            <person name="Rokas A."/>
            <person name="Rosa C.A."/>
            <person name="Scheuner C."/>
            <person name="Sibirny A.A."/>
            <person name="Slot J.C."/>
            <person name="Stielow J.B."/>
            <person name="Sun H."/>
            <person name="Kurtzman C.P."/>
            <person name="Blackwell M."/>
            <person name="Grigoriev I.V."/>
            <person name="Jeffries T.W."/>
        </authorList>
    </citation>
    <scope>NUCLEOTIDE SEQUENCE [LARGE SCALE GENOMIC DNA]</scope>
    <source>
        <strain evidence="2">DSM 1968</strain>
    </source>
</reference>
<dbReference type="EMBL" id="KV454487">
    <property type="protein sequence ID" value="ODV59253.1"/>
    <property type="molecule type" value="Genomic_DNA"/>
</dbReference>
<organism evidence="1 2">
    <name type="scientific">Ascoidea rubescens DSM 1968</name>
    <dbReference type="NCBI Taxonomy" id="1344418"/>
    <lineage>
        <taxon>Eukaryota</taxon>
        <taxon>Fungi</taxon>
        <taxon>Dikarya</taxon>
        <taxon>Ascomycota</taxon>
        <taxon>Saccharomycotina</taxon>
        <taxon>Saccharomycetes</taxon>
        <taxon>Ascoideaceae</taxon>
        <taxon>Ascoidea</taxon>
    </lineage>
</organism>
<dbReference type="RefSeq" id="XP_020045560.1">
    <property type="nucleotide sequence ID" value="XM_020195210.1"/>
</dbReference>
<evidence type="ECO:0000313" key="1">
    <source>
        <dbReference type="EMBL" id="ODV59253.1"/>
    </source>
</evidence>
<dbReference type="Proteomes" id="UP000095038">
    <property type="component" value="Unassembled WGS sequence"/>
</dbReference>
<proteinExistence type="predicted"/>
<gene>
    <name evidence="1" type="ORF">ASCRUDRAFT_9647</name>
</gene>
<protein>
    <submittedName>
        <fullName evidence="1">Uncharacterized protein</fullName>
    </submittedName>
</protein>
<keyword evidence="2" id="KW-1185">Reference proteome</keyword>